<gene>
    <name evidence="6" type="ORF">NVI5450_2342</name>
</gene>
<dbReference type="RefSeq" id="WP_075497971.1">
    <property type="nucleotide sequence ID" value="NZ_FPLD01000064.1"/>
</dbReference>
<organism evidence="6 7">
    <name type="scientific">Moritella viscosa</name>
    <dbReference type="NCBI Taxonomy" id="80854"/>
    <lineage>
        <taxon>Bacteria</taxon>
        <taxon>Pseudomonadati</taxon>
        <taxon>Pseudomonadota</taxon>
        <taxon>Gammaproteobacteria</taxon>
        <taxon>Alteromonadales</taxon>
        <taxon>Moritellaceae</taxon>
        <taxon>Moritella</taxon>
    </lineage>
</organism>
<dbReference type="GO" id="GO:0003700">
    <property type="term" value="F:DNA-binding transcription factor activity"/>
    <property type="evidence" value="ECO:0007669"/>
    <property type="project" value="InterPro"/>
</dbReference>
<dbReference type="SUPFAM" id="SSF46785">
    <property type="entry name" value="Winged helix' DNA-binding domain"/>
    <property type="match status" value="1"/>
</dbReference>
<keyword evidence="2" id="KW-0805">Transcription regulation</keyword>
<comment type="similarity">
    <text evidence="1">Belongs to the LysR transcriptional regulatory family.</text>
</comment>
<dbReference type="Pfam" id="PF00126">
    <property type="entry name" value="HTH_1"/>
    <property type="match status" value="1"/>
</dbReference>
<evidence type="ECO:0000256" key="4">
    <source>
        <dbReference type="ARBA" id="ARBA00023163"/>
    </source>
</evidence>
<dbReference type="PANTHER" id="PTHR30537:SF5">
    <property type="entry name" value="HTH-TYPE TRANSCRIPTIONAL ACTIVATOR TTDR-RELATED"/>
    <property type="match status" value="1"/>
</dbReference>
<dbReference type="Pfam" id="PF03466">
    <property type="entry name" value="LysR_substrate"/>
    <property type="match status" value="1"/>
</dbReference>
<accession>A0A1K9ZNU4</accession>
<sequence>MRSYLSDRQSKLSVWLQTFYHVATRGSFSKASKDLQQSRSTLTNHIFELESLYSVRLINRTTRSFSLSQEGDKLFEQCRKLNSIVSESHELLSHFSENDEGHLRVKIPSVLDQKNFHLLLSQYKKRHPKVILDIIVDNNLGDMVDEKIDVALHLGDLKDSSYICRRLATFQTYVVASPGFWKKHNKPTHPAQLVDFPCINYRHCKTGNRWSFSENGNTFLVDIGPSHICDSDEMLISFALDGSGLTTLLDFTCNELIKQKMLETCLEKWTHDVKLNALIQQRVNTPERVRNFLDALIELVPSFIPSHTTNK</sequence>
<evidence type="ECO:0000256" key="3">
    <source>
        <dbReference type="ARBA" id="ARBA00023125"/>
    </source>
</evidence>
<dbReference type="EMBL" id="FPLD01000064">
    <property type="protein sequence ID" value="SGZ00766.1"/>
    <property type="molecule type" value="Genomic_DNA"/>
</dbReference>
<evidence type="ECO:0000259" key="5">
    <source>
        <dbReference type="PROSITE" id="PS50931"/>
    </source>
</evidence>
<dbReference type="CDD" id="cd08422">
    <property type="entry name" value="PBP2_CrgA_like"/>
    <property type="match status" value="1"/>
</dbReference>
<keyword evidence="3" id="KW-0238">DNA-binding</keyword>
<evidence type="ECO:0000313" key="6">
    <source>
        <dbReference type="EMBL" id="SGZ00766.1"/>
    </source>
</evidence>
<dbReference type="Proteomes" id="UP000183794">
    <property type="component" value="Unassembled WGS sequence"/>
</dbReference>
<reference evidence="6 7" key="1">
    <citation type="submission" date="2016-11" db="EMBL/GenBank/DDBJ databases">
        <authorList>
            <person name="Jaros S."/>
            <person name="Januszkiewicz K."/>
            <person name="Wedrychowicz H."/>
        </authorList>
    </citation>
    <scope>NUCLEOTIDE SEQUENCE [LARGE SCALE GENOMIC DNA]</scope>
    <source>
        <strain evidence="6">NVI 5450</strain>
    </source>
</reference>
<dbReference type="AlphaFoldDB" id="A0A1K9ZNU4"/>
<keyword evidence="4" id="KW-0804">Transcription</keyword>
<dbReference type="SUPFAM" id="SSF53850">
    <property type="entry name" value="Periplasmic binding protein-like II"/>
    <property type="match status" value="1"/>
</dbReference>
<evidence type="ECO:0000313" key="7">
    <source>
        <dbReference type="Proteomes" id="UP000183794"/>
    </source>
</evidence>
<dbReference type="InterPro" id="IPR000847">
    <property type="entry name" value="LysR_HTH_N"/>
</dbReference>
<dbReference type="PROSITE" id="PS50931">
    <property type="entry name" value="HTH_LYSR"/>
    <property type="match status" value="1"/>
</dbReference>
<dbReference type="InterPro" id="IPR036388">
    <property type="entry name" value="WH-like_DNA-bd_sf"/>
</dbReference>
<dbReference type="Gene3D" id="1.10.10.10">
    <property type="entry name" value="Winged helix-like DNA-binding domain superfamily/Winged helix DNA-binding domain"/>
    <property type="match status" value="1"/>
</dbReference>
<dbReference type="Gene3D" id="3.40.190.290">
    <property type="match status" value="1"/>
</dbReference>
<proteinExistence type="inferred from homology"/>
<feature type="domain" description="HTH lysR-type" evidence="5">
    <location>
        <begin position="15"/>
        <end position="68"/>
    </location>
</feature>
<evidence type="ECO:0000256" key="1">
    <source>
        <dbReference type="ARBA" id="ARBA00009437"/>
    </source>
</evidence>
<dbReference type="InterPro" id="IPR005119">
    <property type="entry name" value="LysR_subst-bd"/>
</dbReference>
<dbReference type="GO" id="GO:0003677">
    <property type="term" value="F:DNA binding"/>
    <property type="evidence" value="ECO:0007669"/>
    <property type="project" value="UniProtKB-KW"/>
</dbReference>
<dbReference type="PANTHER" id="PTHR30537">
    <property type="entry name" value="HTH-TYPE TRANSCRIPTIONAL REGULATOR"/>
    <property type="match status" value="1"/>
</dbReference>
<dbReference type="InterPro" id="IPR036390">
    <property type="entry name" value="WH_DNA-bd_sf"/>
</dbReference>
<dbReference type="OrthoDB" id="9786526at2"/>
<protein>
    <submittedName>
        <fullName evidence="6">Transcriptional regulators, LysR family protein</fullName>
    </submittedName>
</protein>
<dbReference type="InterPro" id="IPR058163">
    <property type="entry name" value="LysR-type_TF_proteobact-type"/>
</dbReference>
<name>A0A1K9ZNU4_9GAMM</name>
<evidence type="ECO:0000256" key="2">
    <source>
        <dbReference type="ARBA" id="ARBA00023015"/>
    </source>
</evidence>